<gene>
    <name evidence="6" type="ORF">GPUH_LOCUS14461</name>
</gene>
<dbReference type="GO" id="GO:0005737">
    <property type="term" value="C:cytoplasm"/>
    <property type="evidence" value="ECO:0007669"/>
    <property type="project" value="TreeGrafter"/>
</dbReference>
<dbReference type="InterPro" id="IPR010987">
    <property type="entry name" value="Glutathione-S-Trfase_C-like"/>
</dbReference>
<proteinExistence type="inferred from homology"/>
<dbReference type="Pfam" id="PF02798">
    <property type="entry name" value="GST_N"/>
    <property type="match status" value="1"/>
</dbReference>
<dbReference type="SUPFAM" id="SSF52833">
    <property type="entry name" value="Thioredoxin-like"/>
    <property type="match status" value="1"/>
</dbReference>
<dbReference type="GO" id="GO:0005634">
    <property type="term" value="C:nucleus"/>
    <property type="evidence" value="ECO:0007669"/>
    <property type="project" value="TreeGrafter"/>
</dbReference>
<dbReference type="PANTHER" id="PTHR43986:SF1">
    <property type="entry name" value="ELONGATION FACTOR 1-GAMMA"/>
    <property type="match status" value="1"/>
</dbReference>
<dbReference type="Proteomes" id="UP000271098">
    <property type="component" value="Unassembled WGS sequence"/>
</dbReference>
<comment type="similarity">
    <text evidence="2">Belongs to the GST superfamily.</text>
</comment>
<feature type="domain" description="GST C-terminal" evidence="5">
    <location>
        <begin position="127"/>
        <end position="259"/>
    </location>
</feature>
<reference evidence="6 7" key="2">
    <citation type="submission" date="2018-11" db="EMBL/GenBank/DDBJ databases">
        <authorList>
            <consortium name="Pathogen Informatics"/>
        </authorList>
    </citation>
    <scope>NUCLEOTIDE SEQUENCE [LARGE SCALE GENOMIC DNA]</scope>
</reference>
<dbReference type="SUPFAM" id="SSF47616">
    <property type="entry name" value="GST C-terminal domain-like"/>
    <property type="match status" value="1"/>
</dbReference>
<evidence type="ECO:0000313" key="8">
    <source>
        <dbReference type="WBParaSite" id="GPUH_0001448001-mRNA-1"/>
    </source>
</evidence>
<dbReference type="GO" id="GO:0006414">
    <property type="term" value="P:translational elongation"/>
    <property type="evidence" value="ECO:0007669"/>
    <property type="project" value="TreeGrafter"/>
</dbReference>
<dbReference type="Pfam" id="PF00043">
    <property type="entry name" value="GST_C"/>
    <property type="match status" value="1"/>
</dbReference>
<feature type="region of interest" description="Disordered" evidence="3">
    <location>
        <begin position="241"/>
        <end position="300"/>
    </location>
</feature>
<dbReference type="InterPro" id="IPR004046">
    <property type="entry name" value="GST_C"/>
</dbReference>
<evidence type="ECO:0000259" key="5">
    <source>
        <dbReference type="PROSITE" id="PS50405"/>
    </source>
</evidence>
<organism evidence="8">
    <name type="scientific">Gongylonema pulchrum</name>
    <dbReference type="NCBI Taxonomy" id="637853"/>
    <lineage>
        <taxon>Eukaryota</taxon>
        <taxon>Metazoa</taxon>
        <taxon>Ecdysozoa</taxon>
        <taxon>Nematoda</taxon>
        <taxon>Chromadorea</taxon>
        <taxon>Rhabditida</taxon>
        <taxon>Spirurina</taxon>
        <taxon>Spiruromorpha</taxon>
        <taxon>Spiruroidea</taxon>
        <taxon>Gongylonematidae</taxon>
        <taxon>Gongylonema</taxon>
    </lineage>
</organism>
<dbReference type="AlphaFoldDB" id="A0A183E0H0"/>
<name>A0A183E0H0_9BILA</name>
<evidence type="ECO:0000259" key="4">
    <source>
        <dbReference type="PROSITE" id="PS50404"/>
    </source>
</evidence>
<dbReference type="Gene3D" id="1.20.1050.10">
    <property type="match status" value="1"/>
</dbReference>
<dbReference type="InterPro" id="IPR050802">
    <property type="entry name" value="EF-GSTs"/>
</dbReference>
<evidence type="ECO:0000313" key="7">
    <source>
        <dbReference type="Proteomes" id="UP000271098"/>
    </source>
</evidence>
<dbReference type="InterPro" id="IPR036249">
    <property type="entry name" value="Thioredoxin-like_sf"/>
</dbReference>
<dbReference type="CDD" id="cd03181">
    <property type="entry name" value="GST_C_EF1Bgamma_like"/>
    <property type="match status" value="1"/>
</dbReference>
<keyword evidence="7" id="KW-1185">Reference proteome</keyword>
<evidence type="ECO:0000313" key="6">
    <source>
        <dbReference type="EMBL" id="VDN24205.1"/>
    </source>
</evidence>
<feature type="compositionally biased region" description="Acidic residues" evidence="3">
    <location>
        <begin position="272"/>
        <end position="281"/>
    </location>
</feature>
<dbReference type="WBParaSite" id="GPUH_0001448001-mRNA-1">
    <property type="protein sequence ID" value="GPUH_0001448001-mRNA-1"/>
    <property type="gene ID" value="GPUH_0001448001"/>
</dbReference>
<reference evidence="8" key="1">
    <citation type="submission" date="2016-06" db="UniProtKB">
        <authorList>
            <consortium name="WormBaseParasite"/>
        </authorList>
    </citation>
    <scope>IDENTIFICATION</scope>
</reference>
<dbReference type="PROSITE" id="PS50405">
    <property type="entry name" value="GST_CTER"/>
    <property type="match status" value="1"/>
</dbReference>
<evidence type="ECO:0000256" key="1">
    <source>
        <dbReference type="ARBA" id="ARBA00030426"/>
    </source>
</evidence>
<dbReference type="InterPro" id="IPR004045">
    <property type="entry name" value="Glutathione_S-Trfase_N"/>
</dbReference>
<sequence>MFRSIKSYTFLPLPQLNLKVYGSPKSFRTQKILIAAKIANKDVNVVDQKPPHNKFPLGIKVYGSPKSFRTQKILIAAKIANKDVSVVDQKPPHNKFPLGITPALEDKNVTLFGSDAIMLHLAGESMKTANCAEVLQWLQWSEGQLLPNVLGYVLPSVSAASVDNQLLEASRTELFDQLKNLNGLLLTKTFLVGERMSLADISVAMDLLPAYQYVLDEKARTPLVNLNRWFKTIINQPAVKEDNVSETKPKEHHAKQKEPAHKEDKKGKANEVAEDVPDATDEVLAQEPKAVDPFASMPKG</sequence>
<evidence type="ECO:0000256" key="2">
    <source>
        <dbReference type="RuleBase" id="RU003494"/>
    </source>
</evidence>
<dbReference type="Gene3D" id="3.40.30.10">
    <property type="entry name" value="Glutaredoxin"/>
    <property type="match status" value="1"/>
</dbReference>
<dbReference type="PANTHER" id="PTHR43986">
    <property type="entry name" value="ELONGATION FACTOR 1-GAMMA"/>
    <property type="match status" value="1"/>
</dbReference>
<dbReference type="InterPro" id="IPR036282">
    <property type="entry name" value="Glutathione-S-Trfase_C_sf"/>
</dbReference>
<dbReference type="FunFam" id="1.20.1050.10:FF:000006">
    <property type="entry name" value="Elongation factor 1 gamma"/>
    <property type="match status" value="1"/>
</dbReference>
<accession>A0A183E0H0</accession>
<evidence type="ECO:0000256" key="3">
    <source>
        <dbReference type="SAM" id="MobiDB-lite"/>
    </source>
</evidence>
<dbReference type="EMBL" id="UYRT01081290">
    <property type="protein sequence ID" value="VDN24205.1"/>
    <property type="molecule type" value="Genomic_DNA"/>
</dbReference>
<dbReference type="OrthoDB" id="249703at2759"/>
<feature type="domain" description="GST N-terminal" evidence="4">
    <location>
        <begin position="16"/>
        <end position="129"/>
    </location>
</feature>
<dbReference type="PROSITE" id="PS50404">
    <property type="entry name" value="GST_NTER"/>
    <property type="match status" value="1"/>
</dbReference>
<feature type="compositionally biased region" description="Basic and acidic residues" evidence="3">
    <location>
        <begin position="256"/>
        <end position="271"/>
    </location>
</feature>
<protein>
    <recommendedName>
        <fullName evidence="1">eEF-1B gamma</fullName>
    </recommendedName>
</protein>